<dbReference type="RefSeq" id="WP_377788778.1">
    <property type="nucleotide sequence ID" value="NZ_JBHLYQ010000035.1"/>
</dbReference>
<organism evidence="4 5">
    <name type="scientific">Aciditerrimonas ferrireducens</name>
    <dbReference type="NCBI Taxonomy" id="667306"/>
    <lineage>
        <taxon>Bacteria</taxon>
        <taxon>Bacillati</taxon>
        <taxon>Actinomycetota</taxon>
        <taxon>Acidimicrobiia</taxon>
        <taxon>Acidimicrobiales</taxon>
        <taxon>Acidimicrobiaceae</taxon>
        <taxon>Aciditerrimonas</taxon>
    </lineage>
</organism>
<evidence type="ECO:0000256" key="1">
    <source>
        <dbReference type="ARBA" id="ARBA00022737"/>
    </source>
</evidence>
<feature type="non-terminal residue" evidence="4">
    <location>
        <position position="1"/>
    </location>
</feature>
<feature type="region of interest" description="Disordered" evidence="3">
    <location>
        <begin position="430"/>
        <end position="491"/>
    </location>
</feature>
<proteinExistence type="inferred from homology"/>
<feature type="region of interest" description="Disordered" evidence="3">
    <location>
        <begin position="99"/>
        <end position="120"/>
    </location>
</feature>
<evidence type="ECO:0000256" key="2">
    <source>
        <dbReference type="ARBA" id="ARBA00024044"/>
    </source>
</evidence>
<dbReference type="InterPro" id="IPR020990">
    <property type="entry name" value="CSOS2/2B"/>
</dbReference>
<evidence type="ECO:0000313" key="5">
    <source>
        <dbReference type="Proteomes" id="UP001589788"/>
    </source>
</evidence>
<comment type="similarity">
    <text evidence="2">Belongs to the CsoS2 family.</text>
</comment>
<keyword evidence="5" id="KW-1185">Reference proteome</keyword>
<protein>
    <submittedName>
        <fullName evidence="4">CsoS2 family carboxysome shell protein</fullName>
    </submittedName>
</protein>
<feature type="region of interest" description="Disordered" evidence="3">
    <location>
        <begin position="1"/>
        <end position="34"/>
    </location>
</feature>
<comment type="caution">
    <text evidence="4">The sequence shown here is derived from an EMBL/GenBank/DDBJ whole genome shotgun (WGS) entry which is preliminary data.</text>
</comment>
<dbReference type="Proteomes" id="UP001589788">
    <property type="component" value="Unassembled WGS sequence"/>
</dbReference>
<feature type="compositionally biased region" description="Basic and acidic residues" evidence="3">
    <location>
        <begin position="1"/>
        <end position="13"/>
    </location>
</feature>
<accession>A0ABV6C1F4</accession>
<name>A0ABV6C1F4_9ACTN</name>
<dbReference type="Pfam" id="PF12288">
    <property type="entry name" value="CsoS2_M"/>
    <property type="match status" value="1"/>
</dbReference>
<sequence length="491" mass="50579">MERRRERCERGRGEAPACRPRGRSRTPRPAPPKVAIGTTLAGAPVTGTAVDPTAVVTGSEAGVCQVVTGTEYAGAEQYEELCGEVPPAAAPKVGAATTAAGQEVTGTEVGRSPKVTGDEPGACARVTGTQYVTSDLPEHLCGGGTPHKVSVMSTVRGRPVTGTVLEPNPKVTGAERGECQPVSGTASSGLERYQACNRPPVLPPTKVEAMRTWGGEEVTGTSVERSPKVTGDEWGACQPVSGDQYVGPDQYEACDPADLEETAQRQWVREPGQSIVPSGTRADGGERLTGVHRGEDVVVSGTPYATVLSARRTELPGRLAGPTMGDHGESPVPPAPRRGGFSVHSPASLARTRRAVRITGTAYGGPAITGPVGRAEGLVSGTPEFRAREVLAGVVPGEVRRSSPITGEGAEDGVPVTGAAAWRPARAITGTEGFSTRRNPTLRGPGPRGAMPGAHANRERERPEIPLSRITGSSGNTPGGAVITYSGGARG</sequence>
<evidence type="ECO:0000313" key="4">
    <source>
        <dbReference type="EMBL" id="MFC0081517.1"/>
    </source>
</evidence>
<feature type="compositionally biased region" description="Low complexity" evidence="3">
    <location>
        <begin position="443"/>
        <end position="454"/>
    </location>
</feature>
<feature type="region of interest" description="Disordered" evidence="3">
    <location>
        <begin position="316"/>
        <end position="348"/>
    </location>
</feature>
<evidence type="ECO:0000256" key="3">
    <source>
        <dbReference type="SAM" id="MobiDB-lite"/>
    </source>
</evidence>
<keyword evidence="1" id="KW-0677">Repeat</keyword>
<dbReference type="EMBL" id="JBHLYQ010000035">
    <property type="protein sequence ID" value="MFC0081517.1"/>
    <property type="molecule type" value="Genomic_DNA"/>
</dbReference>
<reference evidence="4 5" key="1">
    <citation type="submission" date="2024-09" db="EMBL/GenBank/DDBJ databases">
        <authorList>
            <person name="Sun Q."/>
            <person name="Mori K."/>
        </authorList>
    </citation>
    <scope>NUCLEOTIDE SEQUENCE [LARGE SCALE GENOMIC DNA]</scope>
    <source>
        <strain evidence="4 5">JCM 15389</strain>
    </source>
</reference>
<gene>
    <name evidence="4" type="ORF">ACFFRE_05065</name>
</gene>